<organism evidence="1">
    <name type="scientific">marine sediment metagenome</name>
    <dbReference type="NCBI Taxonomy" id="412755"/>
    <lineage>
        <taxon>unclassified sequences</taxon>
        <taxon>metagenomes</taxon>
        <taxon>ecological metagenomes</taxon>
    </lineage>
</organism>
<gene>
    <name evidence="1" type="ORF">LCGC14_2548860</name>
</gene>
<dbReference type="EMBL" id="LAZR01041777">
    <property type="protein sequence ID" value="KKL11132.1"/>
    <property type="molecule type" value="Genomic_DNA"/>
</dbReference>
<comment type="caution">
    <text evidence="1">The sequence shown here is derived from an EMBL/GenBank/DDBJ whole genome shotgun (WGS) entry which is preliminary data.</text>
</comment>
<reference evidence="1" key="1">
    <citation type="journal article" date="2015" name="Nature">
        <title>Complex archaea that bridge the gap between prokaryotes and eukaryotes.</title>
        <authorList>
            <person name="Spang A."/>
            <person name="Saw J.H."/>
            <person name="Jorgensen S.L."/>
            <person name="Zaremba-Niedzwiedzka K."/>
            <person name="Martijn J."/>
            <person name="Lind A.E."/>
            <person name="van Eijk R."/>
            <person name="Schleper C."/>
            <person name="Guy L."/>
            <person name="Ettema T.J."/>
        </authorList>
    </citation>
    <scope>NUCLEOTIDE SEQUENCE</scope>
</reference>
<name>A0A0F9BBB4_9ZZZZ</name>
<sequence length="66" mass="8137">MPNGEATTIEKRVHYEIRRANLMDKNYKVKDIIKNAYRYYTEDKNDHMDYKRFSNRVFIWIGEYIA</sequence>
<evidence type="ECO:0000313" key="1">
    <source>
        <dbReference type="EMBL" id="KKL11132.1"/>
    </source>
</evidence>
<feature type="non-terminal residue" evidence="1">
    <location>
        <position position="66"/>
    </location>
</feature>
<dbReference type="AlphaFoldDB" id="A0A0F9BBB4"/>
<protein>
    <submittedName>
        <fullName evidence="1">Uncharacterized protein</fullName>
    </submittedName>
</protein>
<accession>A0A0F9BBB4</accession>
<proteinExistence type="predicted"/>